<dbReference type="EMBL" id="CP094669">
    <property type="protein sequence ID" value="UOG77125.1"/>
    <property type="molecule type" value="Genomic_DNA"/>
</dbReference>
<dbReference type="Proteomes" id="UP000831113">
    <property type="component" value="Chromosome"/>
</dbReference>
<feature type="transmembrane region" description="Helical" evidence="1">
    <location>
        <begin position="180"/>
        <end position="210"/>
    </location>
</feature>
<keyword evidence="1" id="KW-0472">Membrane</keyword>
<evidence type="ECO:0000313" key="2">
    <source>
        <dbReference type="EMBL" id="UOG77125.1"/>
    </source>
</evidence>
<proteinExistence type="predicted"/>
<reference evidence="2 3" key="1">
    <citation type="submission" date="2022-03" db="EMBL/GenBank/DDBJ databases">
        <title>Hymenobactersp. isolated from the air.</title>
        <authorList>
            <person name="Won M."/>
            <person name="Kwon S.-W."/>
        </authorList>
    </citation>
    <scope>NUCLEOTIDE SEQUENCE [LARGE SCALE GENOMIC DNA]</scope>
    <source>
        <strain evidence="2 3">KACC 21982</strain>
    </source>
</reference>
<feature type="transmembrane region" description="Helical" evidence="1">
    <location>
        <begin position="12"/>
        <end position="35"/>
    </location>
</feature>
<feature type="transmembrane region" description="Helical" evidence="1">
    <location>
        <begin position="117"/>
        <end position="135"/>
    </location>
</feature>
<keyword evidence="1" id="KW-1133">Transmembrane helix</keyword>
<sequence>MLIDSPVKESQRGAFVILVFAGLCLLPFLCLTLYAHSFLDDFLLPQLMRERGLWTQLRDIYFSYSGKYSAHLSMGLHPLAWGGVEAVKPFVLGFLVFFAGCFLFAGHALLQGGALPWPTRFASGSLVLALFLLLLGSPSEAFYWVTSALMYMGGAACSLLLLGVVAHLQRPHALLKQRIWWSTAFVLAFVMPGFSEVISCFVLALGIVLLPAIRRREVNRKWLLLLGIAVVGAAIATLAPGNFLRQQEKGVEHLSLVRTLGMASVALVYTVLNWAGNGLLLLLTLLVLPALQRFVQVPTLPLTMLVKRPWRWPLWLLLGLFICYIFGFLAIDSPMPSRARNLMLVFFVSSWFMSVLGYLAYRQQTSQPPLPSVPGYARTVLVALVLLLSTSDHNTKLLHDHIGTPTNSVLQAYRDWLSGDASQYDREEEARYTLLRQGGSSVELPPLSVKPSTIFWWDISSNPTLWGNQAYATFFKKKAVWVKQSAN</sequence>
<evidence type="ECO:0000256" key="1">
    <source>
        <dbReference type="SAM" id="Phobius"/>
    </source>
</evidence>
<accession>A0ABY4D3L5</accession>
<keyword evidence="1" id="KW-0812">Transmembrane</keyword>
<dbReference type="Pfam" id="PF19528">
    <property type="entry name" value="DUF6056"/>
    <property type="match status" value="1"/>
</dbReference>
<feature type="transmembrane region" description="Helical" evidence="1">
    <location>
        <begin position="141"/>
        <end position="168"/>
    </location>
</feature>
<feature type="transmembrane region" description="Helical" evidence="1">
    <location>
        <begin position="265"/>
        <end position="292"/>
    </location>
</feature>
<dbReference type="InterPro" id="IPR045691">
    <property type="entry name" value="DUF6056"/>
</dbReference>
<gene>
    <name evidence="2" type="ORF">MTX78_11095</name>
</gene>
<keyword evidence="3" id="KW-1185">Reference proteome</keyword>
<feature type="transmembrane region" description="Helical" evidence="1">
    <location>
        <begin position="312"/>
        <end position="331"/>
    </location>
</feature>
<feature type="transmembrane region" description="Helical" evidence="1">
    <location>
        <begin position="222"/>
        <end position="244"/>
    </location>
</feature>
<protein>
    <submittedName>
        <fullName evidence="2">DUF6056 family protein</fullName>
    </submittedName>
</protein>
<feature type="transmembrane region" description="Helical" evidence="1">
    <location>
        <begin position="90"/>
        <end position="110"/>
    </location>
</feature>
<evidence type="ECO:0000313" key="3">
    <source>
        <dbReference type="Proteomes" id="UP000831113"/>
    </source>
</evidence>
<dbReference type="RefSeq" id="WP_243802639.1">
    <property type="nucleotide sequence ID" value="NZ_CP094669.1"/>
</dbReference>
<feature type="transmembrane region" description="Helical" evidence="1">
    <location>
        <begin position="343"/>
        <end position="361"/>
    </location>
</feature>
<name>A0ABY4D3L5_9BACT</name>
<organism evidence="2 3">
    <name type="scientific">Hymenobacter tibetensis</name>
    <dbReference type="NCBI Taxonomy" id="497967"/>
    <lineage>
        <taxon>Bacteria</taxon>
        <taxon>Pseudomonadati</taxon>
        <taxon>Bacteroidota</taxon>
        <taxon>Cytophagia</taxon>
        <taxon>Cytophagales</taxon>
        <taxon>Hymenobacteraceae</taxon>
        <taxon>Hymenobacter</taxon>
    </lineage>
</organism>